<feature type="domain" description="Reverse transcriptase zinc-binding" evidence="1">
    <location>
        <begin position="38"/>
        <end position="122"/>
    </location>
</feature>
<sequence length="149" mass="17442">SQKEVELHTYLTTVNLPLSMNVNDEYEWIAGDSPLRVFRSATTWEVLRPREDVKDWADVIWFKGCIPKHAFTMWVANYDRLPTRSRLAAWGIPISPLCPLCSVFDETRDHLMLSCDFSREVWREVLHRCQPPAAMFTTWAELLSWIRSA</sequence>
<proteinExistence type="predicted"/>
<evidence type="ECO:0000259" key="1">
    <source>
        <dbReference type="Pfam" id="PF13966"/>
    </source>
</evidence>
<dbReference type="EMBL" id="LS974617">
    <property type="protein sequence ID" value="CAG7887442.1"/>
    <property type="molecule type" value="Genomic_DNA"/>
</dbReference>
<evidence type="ECO:0000313" key="2">
    <source>
        <dbReference type="EMBL" id="CAG7887442.1"/>
    </source>
</evidence>
<dbReference type="Gramene" id="A01p15180.2_BraZ1">
    <property type="protein sequence ID" value="A01p15180.2_BraZ1.CDS.1"/>
    <property type="gene ID" value="A01g15180.2_BraZ1"/>
</dbReference>
<gene>
    <name evidence="3" type="ORF">BRAA01T01445Z</name>
    <name evidence="2" type="ORF">BRAPAZ1V2_A01P15180.2</name>
</gene>
<feature type="non-terminal residue" evidence="3">
    <location>
        <position position="149"/>
    </location>
</feature>
<dbReference type="AlphaFoldDB" id="A0A3P5ZKM4"/>
<organism evidence="3">
    <name type="scientific">Brassica campestris</name>
    <name type="common">Field mustard</name>
    <dbReference type="NCBI Taxonomy" id="3711"/>
    <lineage>
        <taxon>Eukaryota</taxon>
        <taxon>Viridiplantae</taxon>
        <taxon>Streptophyta</taxon>
        <taxon>Embryophyta</taxon>
        <taxon>Tracheophyta</taxon>
        <taxon>Spermatophyta</taxon>
        <taxon>Magnoliopsida</taxon>
        <taxon>eudicotyledons</taxon>
        <taxon>Gunneridae</taxon>
        <taxon>Pentapetalae</taxon>
        <taxon>rosids</taxon>
        <taxon>malvids</taxon>
        <taxon>Brassicales</taxon>
        <taxon>Brassicaceae</taxon>
        <taxon>Brassiceae</taxon>
        <taxon>Brassica</taxon>
    </lineage>
</organism>
<protein>
    <recommendedName>
        <fullName evidence="1">Reverse transcriptase zinc-binding domain-containing protein</fullName>
    </recommendedName>
</protein>
<name>A0A3P5ZKM4_BRACM</name>
<accession>A0A3P5ZKM4</accession>
<reference evidence="3" key="1">
    <citation type="submission" date="2018-11" db="EMBL/GenBank/DDBJ databases">
        <authorList>
            <consortium name="Genoscope - CEA"/>
            <person name="William W."/>
        </authorList>
    </citation>
    <scope>NUCLEOTIDE SEQUENCE</scope>
</reference>
<dbReference type="Pfam" id="PF13966">
    <property type="entry name" value="zf-RVT"/>
    <property type="match status" value="1"/>
</dbReference>
<dbReference type="Proteomes" id="UP000694005">
    <property type="component" value="Chromosome A01"/>
</dbReference>
<dbReference type="InterPro" id="IPR026960">
    <property type="entry name" value="RVT-Znf"/>
</dbReference>
<evidence type="ECO:0000313" key="3">
    <source>
        <dbReference type="EMBL" id="VDC74943.1"/>
    </source>
</evidence>
<feature type="non-terminal residue" evidence="3">
    <location>
        <position position="1"/>
    </location>
</feature>
<dbReference type="EMBL" id="LR031571">
    <property type="protein sequence ID" value="VDC74943.1"/>
    <property type="molecule type" value="Genomic_DNA"/>
</dbReference>